<accession>A0ABQ9HZY2</accession>
<dbReference type="Proteomes" id="UP001159363">
    <property type="component" value="Chromosome 3"/>
</dbReference>
<reference evidence="1 2" key="1">
    <citation type="submission" date="2023-02" db="EMBL/GenBank/DDBJ databases">
        <title>LHISI_Scaffold_Assembly.</title>
        <authorList>
            <person name="Stuart O.P."/>
            <person name="Cleave R."/>
            <person name="Magrath M.J.L."/>
            <person name="Mikheyev A.S."/>
        </authorList>
    </citation>
    <scope>NUCLEOTIDE SEQUENCE [LARGE SCALE GENOMIC DNA]</scope>
    <source>
        <strain evidence="1">Daus_M_001</strain>
        <tissue evidence="1">Leg muscle</tissue>
    </source>
</reference>
<name>A0ABQ9HZY2_9NEOP</name>
<protein>
    <recommendedName>
        <fullName evidence="3">Transposase</fullName>
    </recommendedName>
</protein>
<dbReference type="SUPFAM" id="SSF53098">
    <property type="entry name" value="Ribonuclease H-like"/>
    <property type="match status" value="1"/>
</dbReference>
<sequence>MDGWSNIHTEPIVYFTITIYTSGHPHTSEYLQEITLETVTKCEKEVGCYIRSFMIDNDVNMVKMRKVLRDSTTEDVITYGCCAHHLNLWSQDLNVKNVSKHKQPFCFVAIKKKKFISFWTHFTIRNKMEYPFVFALGVYKELDNSTGISSNGLLPVIVKYLARSDPFQKYMFTDEVLNNVSVLQWWRSQKNCLNFGATETPSSVGVERVFSTFGVVQSKLRNKLGNEKVAKLVFLYKHLNSSK</sequence>
<comment type="caution">
    <text evidence="1">The sequence shown here is derived from an EMBL/GenBank/DDBJ whole genome shotgun (WGS) entry which is preliminary data.</text>
</comment>
<gene>
    <name evidence="1" type="ORF">PR048_009456</name>
</gene>
<evidence type="ECO:0000313" key="2">
    <source>
        <dbReference type="Proteomes" id="UP001159363"/>
    </source>
</evidence>
<dbReference type="EMBL" id="JARBHB010000003">
    <property type="protein sequence ID" value="KAJ8889951.1"/>
    <property type="molecule type" value="Genomic_DNA"/>
</dbReference>
<keyword evidence="2" id="KW-1185">Reference proteome</keyword>
<evidence type="ECO:0008006" key="3">
    <source>
        <dbReference type="Google" id="ProtNLM"/>
    </source>
</evidence>
<evidence type="ECO:0000313" key="1">
    <source>
        <dbReference type="EMBL" id="KAJ8889951.1"/>
    </source>
</evidence>
<dbReference type="InterPro" id="IPR012337">
    <property type="entry name" value="RNaseH-like_sf"/>
</dbReference>
<proteinExistence type="predicted"/>
<organism evidence="1 2">
    <name type="scientific">Dryococelus australis</name>
    <dbReference type="NCBI Taxonomy" id="614101"/>
    <lineage>
        <taxon>Eukaryota</taxon>
        <taxon>Metazoa</taxon>
        <taxon>Ecdysozoa</taxon>
        <taxon>Arthropoda</taxon>
        <taxon>Hexapoda</taxon>
        <taxon>Insecta</taxon>
        <taxon>Pterygota</taxon>
        <taxon>Neoptera</taxon>
        <taxon>Polyneoptera</taxon>
        <taxon>Phasmatodea</taxon>
        <taxon>Verophasmatodea</taxon>
        <taxon>Anareolatae</taxon>
        <taxon>Phasmatidae</taxon>
        <taxon>Eurycanthinae</taxon>
        <taxon>Dryococelus</taxon>
    </lineage>
</organism>